<feature type="compositionally biased region" description="Basic and acidic residues" evidence="1">
    <location>
        <begin position="164"/>
        <end position="175"/>
    </location>
</feature>
<feature type="region of interest" description="Disordered" evidence="1">
    <location>
        <begin position="18"/>
        <end position="62"/>
    </location>
</feature>
<dbReference type="AlphaFoldDB" id="A0A7S4STY6"/>
<feature type="compositionally biased region" description="Pro residues" evidence="1">
    <location>
        <begin position="235"/>
        <end position="248"/>
    </location>
</feature>
<protein>
    <submittedName>
        <fullName evidence="2">Uncharacterized protein</fullName>
    </submittedName>
</protein>
<feature type="compositionally biased region" description="Low complexity" evidence="1">
    <location>
        <begin position="318"/>
        <end position="368"/>
    </location>
</feature>
<feature type="region of interest" description="Disordered" evidence="1">
    <location>
        <begin position="163"/>
        <end position="368"/>
    </location>
</feature>
<feature type="region of interest" description="Disordered" evidence="1">
    <location>
        <begin position="479"/>
        <end position="541"/>
    </location>
</feature>
<evidence type="ECO:0000313" key="2">
    <source>
        <dbReference type="EMBL" id="CAE4656021.1"/>
    </source>
</evidence>
<feature type="compositionally biased region" description="Basic and acidic residues" evidence="1">
    <location>
        <begin position="183"/>
        <end position="196"/>
    </location>
</feature>
<sequence>MTAPVAVSAAARRSASCVAHAGGQARGADAAAAAAASQTGPRGPWTSAAAHAQAKLGDERPLAPVERALGDLRRLLSSLPAAEGDTPVRAHAGATASRASAAASPLQAVAALSPPPEELPCGAASVRLADAEAGLDGAMRRLQRSLGAVPALPVPGVSAAARAARPEAAERRGEVPEAWPQAAEKKSEVVEAERRLQSAMEQLKQSLGSSPDPPPGGGGGVSRHSSQLLRRRPSPRPTAAPRQSPPRRQPMHWQPVLQTARSGAHLAAGTCGRSPRTSSSRGRSPASGSASGNPRPAPARPRAVSGNAIGATVAEGTGPRSPAAAPLGPAPQSSPAAAAPTAAPGPAGDSPAAPSTPPRGLGARRSGSPAASLALGLSAFAPPAPSAAQLQAAAVAQARAEVRELVDMAGHAAAACPECAPLAKALSLAAARELAALHAEQAGSGASDGSFVEGARVTEVRAAAAQGLRVLRRALGLPEEQEPSLGSPIERAESRPASSPSALRLPRASPRATAEEAASPRQRASSGLASPDLAASERSSGARCGLEGLAVGPSTPTRVLLQATPGGSTFATPSRVGAVTPGTGGSSDTRPTLSAIFGSVAADMRRAVDSIRASKQIRTPERRTSSPATGVASPALGSTGGNTSGVAGLGFGSSFGERLVAGGA</sequence>
<feature type="region of interest" description="Disordered" evidence="1">
    <location>
        <begin position="565"/>
        <end position="591"/>
    </location>
</feature>
<accession>A0A7S4STY6</accession>
<feature type="compositionally biased region" description="Low complexity" evidence="1">
    <location>
        <begin position="272"/>
        <end position="306"/>
    </location>
</feature>
<feature type="region of interest" description="Disordered" evidence="1">
    <location>
        <begin position="612"/>
        <end position="643"/>
    </location>
</feature>
<gene>
    <name evidence="2" type="ORF">AMON00008_LOCUS56572</name>
</gene>
<proteinExistence type="predicted"/>
<reference evidence="2" key="1">
    <citation type="submission" date="2021-01" db="EMBL/GenBank/DDBJ databases">
        <authorList>
            <person name="Corre E."/>
            <person name="Pelletier E."/>
            <person name="Niang G."/>
            <person name="Scheremetjew M."/>
            <person name="Finn R."/>
            <person name="Kale V."/>
            <person name="Holt S."/>
            <person name="Cochrane G."/>
            <person name="Meng A."/>
            <person name="Brown T."/>
            <person name="Cohen L."/>
        </authorList>
    </citation>
    <scope>NUCLEOTIDE SEQUENCE</scope>
    <source>
        <strain evidence="2">CCMP3105</strain>
    </source>
</reference>
<evidence type="ECO:0000256" key="1">
    <source>
        <dbReference type="SAM" id="MobiDB-lite"/>
    </source>
</evidence>
<feature type="compositionally biased region" description="Low complexity" evidence="1">
    <location>
        <begin position="495"/>
        <end position="512"/>
    </location>
</feature>
<dbReference type="EMBL" id="HBNR01079313">
    <property type="protein sequence ID" value="CAE4656021.1"/>
    <property type="molecule type" value="Transcribed_RNA"/>
</dbReference>
<feature type="compositionally biased region" description="Low complexity" evidence="1">
    <location>
        <begin position="18"/>
        <end position="36"/>
    </location>
</feature>
<name>A0A7S4STY6_9DINO</name>
<organism evidence="2">
    <name type="scientific">Alexandrium monilatum</name>
    <dbReference type="NCBI Taxonomy" id="311494"/>
    <lineage>
        <taxon>Eukaryota</taxon>
        <taxon>Sar</taxon>
        <taxon>Alveolata</taxon>
        <taxon>Dinophyceae</taxon>
        <taxon>Gonyaulacales</taxon>
        <taxon>Pyrocystaceae</taxon>
        <taxon>Alexandrium</taxon>
    </lineage>
</organism>